<dbReference type="Proteomes" id="UP000776164">
    <property type="component" value="Unassembled WGS sequence"/>
</dbReference>
<dbReference type="SUPFAM" id="SSF48557">
    <property type="entry name" value="L-aspartase-like"/>
    <property type="match status" value="1"/>
</dbReference>
<dbReference type="Pfam" id="PF00221">
    <property type="entry name" value="Lyase_aromatic"/>
    <property type="match status" value="1"/>
</dbReference>
<accession>A0ABS2L8P9</accession>
<sequence>MKTVSLSFSSPLTLDEVQSIALDAAEVTLAPDARERIALGRAVLTDALEKGTRVYGLNTGLGHTRDVEISRDVLDQYQVDIVVSHAFGIGPSLPEPEVRAIMLARLAGAVRGYSGLSLPVAEFYSQMLNAGVVPNVPREGSIGASDLGTLAAIAATMIGRGTAFLNGTKLSSAQALQQAGLQPITLGLKEGLAVVSENSYSIGIGALALGEVARTLRLADVAAALTMEAARSSLTPFDPEVAVARSSRSQADVAANILSLLEGSYLTDPLQAISLQDPLSIRTVAQVHGAARAVFDNLAFTVETELNASDDNPMTSPDTGRALSTGNFHPMEIALGFESIRVALAHLALICERRVGVIGMEFWSSRASTDVASLPGGAILTPGLGGYAHAAISARIRTLANPVTLNIPSLDHGQEDHATAAPLAVDFTRELTAKLNDMLAGEIIIASALLSWRADVTLGAGTRPYFDVVVQAAKEGAADELGGELVARATPRLVEMTSRGVHLSRGADSAPDVHPSTGGADLGSFAPTPLYRSRKKALTDELHNAAAG</sequence>
<evidence type="ECO:0000313" key="4">
    <source>
        <dbReference type="Proteomes" id="UP000776164"/>
    </source>
</evidence>
<evidence type="ECO:0000313" key="3">
    <source>
        <dbReference type="EMBL" id="MBM7473470.1"/>
    </source>
</evidence>
<proteinExistence type="predicted"/>
<protein>
    <submittedName>
        <fullName evidence="3">Histidine ammonia-lyase</fullName>
        <ecNumber evidence="3">4.3.1.3</ecNumber>
    </submittedName>
</protein>
<evidence type="ECO:0000256" key="1">
    <source>
        <dbReference type="ARBA" id="ARBA00023239"/>
    </source>
</evidence>
<dbReference type="Gene3D" id="1.10.275.10">
    <property type="entry name" value="Fumarase/aspartase (N-terminal domain)"/>
    <property type="match status" value="1"/>
</dbReference>
<dbReference type="Gene3D" id="1.20.200.10">
    <property type="entry name" value="Fumarase/aspartase (Central domain)"/>
    <property type="match status" value="1"/>
</dbReference>
<evidence type="ECO:0000256" key="2">
    <source>
        <dbReference type="SAM" id="MobiDB-lite"/>
    </source>
</evidence>
<dbReference type="InterPro" id="IPR008948">
    <property type="entry name" value="L-Aspartase-like"/>
</dbReference>
<name>A0ABS2L8P9_9MICO</name>
<comment type="caution">
    <text evidence="3">The sequence shown here is derived from an EMBL/GenBank/DDBJ whole genome shotgun (WGS) entry which is preliminary data.</text>
</comment>
<keyword evidence="4" id="KW-1185">Reference proteome</keyword>
<dbReference type="InterPro" id="IPR001106">
    <property type="entry name" value="Aromatic_Lyase"/>
</dbReference>
<dbReference type="EMBL" id="JAFBBU010000001">
    <property type="protein sequence ID" value="MBM7473470.1"/>
    <property type="molecule type" value="Genomic_DNA"/>
</dbReference>
<reference evidence="3 4" key="1">
    <citation type="submission" date="2021-01" db="EMBL/GenBank/DDBJ databases">
        <title>Sequencing the genomes of 1000 actinobacteria strains.</title>
        <authorList>
            <person name="Klenk H.-P."/>
        </authorList>
    </citation>
    <scope>NUCLEOTIDE SEQUENCE [LARGE SCALE GENOMIC DNA]</scope>
    <source>
        <strain evidence="3 4">DSM 13057</strain>
    </source>
</reference>
<dbReference type="InterPro" id="IPR024083">
    <property type="entry name" value="Fumarase/histidase_N"/>
</dbReference>
<keyword evidence="1 3" id="KW-0456">Lyase</keyword>
<dbReference type="EC" id="4.3.1.3" evidence="3"/>
<gene>
    <name evidence="3" type="ORF">JOE66_003104</name>
</gene>
<feature type="region of interest" description="Disordered" evidence="2">
    <location>
        <begin position="504"/>
        <end position="527"/>
    </location>
</feature>
<dbReference type="GO" id="GO:0004397">
    <property type="term" value="F:histidine ammonia-lyase activity"/>
    <property type="evidence" value="ECO:0007669"/>
    <property type="project" value="UniProtKB-EC"/>
</dbReference>
<dbReference type="RefSeq" id="WP_205110981.1">
    <property type="nucleotide sequence ID" value="NZ_BAAAHT010000001.1"/>
</dbReference>
<dbReference type="CDD" id="cd00332">
    <property type="entry name" value="PAL-HAL"/>
    <property type="match status" value="1"/>
</dbReference>
<organism evidence="3 4">
    <name type="scientific">Subtercola frigoramans</name>
    <dbReference type="NCBI Taxonomy" id="120298"/>
    <lineage>
        <taxon>Bacteria</taxon>
        <taxon>Bacillati</taxon>
        <taxon>Actinomycetota</taxon>
        <taxon>Actinomycetes</taxon>
        <taxon>Micrococcales</taxon>
        <taxon>Microbacteriaceae</taxon>
        <taxon>Subtercola</taxon>
    </lineage>
</organism>
<dbReference type="PANTHER" id="PTHR10362">
    <property type="entry name" value="HISTIDINE AMMONIA-LYASE"/>
    <property type="match status" value="1"/>
</dbReference>